<proteinExistence type="predicted"/>
<keyword evidence="2" id="KW-1185">Reference proteome</keyword>
<reference evidence="1" key="1">
    <citation type="journal article" date="2023" name="Mol. Phylogenet. Evol.">
        <title>Genome-scale phylogeny and comparative genomics of the fungal order Sordariales.</title>
        <authorList>
            <person name="Hensen N."/>
            <person name="Bonometti L."/>
            <person name="Westerberg I."/>
            <person name="Brannstrom I.O."/>
            <person name="Guillou S."/>
            <person name="Cros-Aarteil S."/>
            <person name="Calhoun S."/>
            <person name="Haridas S."/>
            <person name="Kuo A."/>
            <person name="Mondo S."/>
            <person name="Pangilinan J."/>
            <person name="Riley R."/>
            <person name="LaButti K."/>
            <person name="Andreopoulos B."/>
            <person name="Lipzen A."/>
            <person name="Chen C."/>
            <person name="Yan M."/>
            <person name="Daum C."/>
            <person name="Ng V."/>
            <person name="Clum A."/>
            <person name="Steindorff A."/>
            <person name="Ohm R.A."/>
            <person name="Martin F."/>
            <person name="Silar P."/>
            <person name="Natvig D.O."/>
            <person name="Lalanne C."/>
            <person name="Gautier V."/>
            <person name="Ament-Velasquez S.L."/>
            <person name="Kruys A."/>
            <person name="Hutchinson M.I."/>
            <person name="Powell A.J."/>
            <person name="Barry K."/>
            <person name="Miller A.N."/>
            <person name="Grigoriev I.V."/>
            <person name="Debuchy R."/>
            <person name="Gladieux P."/>
            <person name="Hiltunen Thoren M."/>
            <person name="Johannesson H."/>
        </authorList>
    </citation>
    <scope>NUCLEOTIDE SEQUENCE</scope>
    <source>
        <strain evidence="1">CBS 118394</strain>
    </source>
</reference>
<protein>
    <submittedName>
        <fullName evidence="1">Uncharacterized protein</fullName>
    </submittedName>
</protein>
<sequence length="138" mass="15810">MLFTYSILGSQVRERLSSSLTLPGISNTLQNYQMPWRSALDDLHVPRGLDATYKRILISIPEEHKHREKKALLLLAGGKLSFERPRFIVIARAIIVDIDTKSFDPSDHILEPEEFITETCTCLVRVQRIHGYYSLTTP</sequence>
<gene>
    <name evidence="1" type="ORF">B0H66DRAFT_587848</name>
</gene>
<name>A0AAE0MBI8_9PEZI</name>
<dbReference type="EMBL" id="JAUEDM010000002">
    <property type="protein sequence ID" value="KAK3324994.1"/>
    <property type="molecule type" value="Genomic_DNA"/>
</dbReference>
<evidence type="ECO:0000313" key="1">
    <source>
        <dbReference type="EMBL" id="KAK3324994.1"/>
    </source>
</evidence>
<organism evidence="1 2">
    <name type="scientific">Apodospora peruviana</name>
    <dbReference type="NCBI Taxonomy" id="516989"/>
    <lineage>
        <taxon>Eukaryota</taxon>
        <taxon>Fungi</taxon>
        <taxon>Dikarya</taxon>
        <taxon>Ascomycota</taxon>
        <taxon>Pezizomycotina</taxon>
        <taxon>Sordariomycetes</taxon>
        <taxon>Sordariomycetidae</taxon>
        <taxon>Sordariales</taxon>
        <taxon>Lasiosphaeriaceae</taxon>
        <taxon>Apodospora</taxon>
    </lineage>
</organism>
<dbReference type="AlphaFoldDB" id="A0AAE0MBI8"/>
<comment type="caution">
    <text evidence="1">The sequence shown here is derived from an EMBL/GenBank/DDBJ whole genome shotgun (WGS) entry which is preliminary data.</text>
</comment>
<reference evidence="1" key="2">
    <citation type="submission" date="2023-06" db="EMBL/GenBank/DDBJ databases">
        <authorList>
            <consortium name="Lawrence Berkeley National Laboratory"/>
            <person name="Haridas S."/>
            <person name="Hensen N."/>
            <person name="Bonometti L."/>
            <person name="Westerberg I."/>
            <person name="Brannstrom I.O."/>
            <person name="Guillou S."/>
            <person name="Cros-Aarteil S."/>
            <person name="Calhoun S."/>
            <person name="Kuo A."/>
            <person name="Mondo S."/>
            <person name="Pangilinan J."/>
            <person name="Riley R."/>
            <person name="Labutti K."/>
            <person name="Andreopoulos B."/>
            <person name="Lipzen A."/>
            <person name="Chen C."/>
            <person name="Yanf M."/>
            <person name="Daum C."/>
            <person name="Ng V."/>
            <person name="Clum A."/>
            <person name="Steindorff A."/>
            <person name="Ohm R."/>
            <person name="Martin F."/>
            <person name="Silar P."/>
            <person name="Natvig D."/>
            <person name="Lalanne C."/>
            <person name="Gautier V."/>
            <person name="Ament-Velasquez S.L."/>
            <person name="Kruys A."/>
            <person name="Hutchinson M.I."/>
            <person name="Powell A.J."/>
            <person name="Barry K."/>
            <person name="Miller A.N."/>
            <person name="Grigoriev I.V."/>
            <person name="Debuchy R."/>
            <person name="Gladieux P."/>
            <person name="Thoren M.H."/>
            <person name="Johannesson H."/>
        </authorList>
    </citation>
    <scope>NUCLEOTIDE SEQUENCE</scope>
    <source>
        <strain evidence="1">CBS 118394</strain>
    </source>
</reference>
<accession>A0AAE0MBI8</accession>
<dbReference type="Proteomes" id="UP001283341">
    <property type="component" value="Unassembled WGS sequence"/>
</dbReference>
<evidence type="ECO:0000313" key="2">
    <source>
        <dbReference type="Proteomes" id="UP001283341"/>
    </source>
</evidence>